<accession>A0ABX2EFC0</accession>
<comment type="caution">
    <text evidence="3">The sequence shown here is derived from an EMBL/GenBank/DDBJ whole genome shotgun (WGS) entry which is preliminary data.</text>
</comment>
<feature type="chain" id="PRO_5045422025" description="YMGG-like Gly-zipper domain-containing protein" evidence="2">
    <location>
        <begin position="21"/>
        <end position="177"/>
    </location>
</feature>
<evidence type="ECO:0000256" key="2">
    <source>
        <dbReference type="SAM" id="SignalP"/>
    </source>
</evidence>
<sequence>MKHPTLLLVALCLACAVAQAQTGSRGPTGQLVYPAKGQGAQQADKDRFECHEWARQQSGFDPSQAAPAAPTSTAAIATSAQGQGAAPAMAGMAMGAAGGAAVAELADRDAGKGAAVGVLGAGLRQRAKQQQAMSAQQQQQQAQQQQVQQQQTARAQQRGLYDRGFAACMEGRGYVVK</sequence>
<evidence type="ECO:0000313" key="3">
    <source>
        <dbReference type="EMBL" id="NRF67325.1"/>
    </source>
</evidence>
<feature type="region of interest" description="Disordered" evidence="1">
    <location>
        <begin position="23"/>
        <end position="45"/>
    </location>
</feature>
<reference evidence="3 4" key="1">
    <citation type="submission" date="2020-05" db="EMBL/GenBank/DDBJ databases">
        <title>Aquincola sp. isolate from soil.</title>
        <authorList>
            <person name="Han J."/>
            <person name="Kim D.-U."/>
        </authorList>
    </citation>
    <scope>NUCLEOTIDE SEQUENCE [LARGE SCALE GENOMIC DNA]</scope>
    <source>
        <strain evidence="3 4">S2</strain>
    </source>
</reference>
<dbReference type="Proteomes" id="UP000737171">
    <property type="component" value="Unassembled WGS sequence"/>
</dbReference>
<feature type="signal peptide" evidence="2">
    <location>
        <begin position="1"/>
        <end position="20"/>
    </location>
</feature>
<dbReference type="RefSeq" id="WP_173122446.1">
    <property type="nucleotide sequence ID" value="NZ_JABRWJ010000003.1"/>
</dbReference>
<evidence type="ECO:0000313" key="4">
    <source>
        <dbReference type="Proteomes" id="UP000737171"/>
    </source>
</evidence>
<evidence type="ECO:0008006" key="5">
    <source>
        <dbReference type="Google" id="ProtNLM"/>
    </source>
</evidence>
<protein>
    <recommendedName>
        <fullName evidence="5">YMGG-like Gly-zipper domain-containing protein</fullName>
    </recommendedName>
</protein>
<dbReference type="EMBL" id="JABRWJ010000003">
    <property type="protein sequence ID" value="NRF67325.1"/>
    <property type="molecule type" value="Genomic_DNA"/>
</dbReference>
<organism evidence="3 4">
    <name type="scientific">Pseudaquabacterium terrae</name>
    <dbReference type="NCBI Taxonomy" id="2732868"/>
    <lineage>
        <taxon>Bacteria</taxon>
        <taxon>Pseudomonadati</taxon>
        <taxon>Pseudomonadota</taxon>
        <taxon>Betaproteobacteria</taxon>
        <taxon>Burkholderiales</taxon>
        <taxon>Sphaerotilaceae</taxon>
        <taxon>Pseudaquabacterium</taxon>
    </lineage>
</organism>
<keyword evidence="4" id="KW-1185">Reference proteome</keyword>
<proteinExistence type="predicted"/>
<name>A0ABX2EFC0_9BURK</name>
<evidence type="ECO:0000256" key="1">
    <source>
        <dbReference type="SAM" id="MobiDB-lite"/>
    </source>
</evidence>
<gene>
    <name evidence="3" type="ORF">HLB44_10045</name>
</gene>
<keyword evidence="2" id="KW-0732">Signal</keyword>